<keyword evidence="1" id="KW-0645">Protease</keyword>
<evidence type="ECO:0000313" key="2">
    <source>
        <dbReference type="Proteomes" id="UP001060215"/>
    </source>
</evidence>
<dbReference type="EMBL" id="CM045763">
    <property type="protein sequence ID" value="KAI8020853.1"/>
    <property type="molecule type" value="Genomic_DNA"/>
</dbReference>
<keyword evidence="2" id="KW-1185">Reference proteome</keyword>
<gene>
    <name evidence="1" type="ORF">LOK49_LG03G02784</name>
</gene>
<name>A0ACC0I4X4_9ERIC</name>
<sequence>MLFLVMKMGREVELQLSASRMFLDIVLCFQKARLIEHLFFSWFPWFLVLTKSTPVVVSLVVDLVLQLIVGVQDEEAFYLDPHEVQPVVDIRRDNLEANTSSYHCDLQVSFDVVQHVPLESVDSSLAIGFYCRDKGLKLFLTMTFFFFFFFSLMNQRVLHSPKAANHYDMLSDTSQNHQDGSFDIVQGNNAKGRTQEDDYDWQLL</sequence>
<comment type="caution">
    <text evidence="1">The sequence shown here is derived from an EMBL/GenBank/DDBJ whole genome shotgun (WGS) entry which is preliminary data.</text>
</comment>
<keyword evidence="1" id="KW-0378">Hydrolase</keyword>
<organism evidence="1 2">
    <name type="scientific">Camellia lanceoleosa</name>
    <dbReference type="NCBI Taxonomy" id="1840588"/>
    <lineage>
        <taxon>Eukaryota</taxon>
        <taxon>Viridiplantae</taxon>
        <taxon>Streptophyta</taxon>
        <taxon>Embryophyta</taxon>
        <taxon>Tracheophyta</taxon>
        <taxon>Spermatophyta</taxon>
        <taxon>Magnoliopsida</taxon>
        <taxon>eudicotyledons</taxon>
        <taxon>Gunneridae</taxon>
        <taxon>Pentapetalae</taxon>
        <taxon>asterids</taxon>
        <taxon>Ericales</taxon>
        <taxon>Theaceae</taxon>
        <taxon>Camellia</taxon>
    </lineage>
</organism>
<evidence type="ECO:0000313" key="1">
    <source>
        <dbReference type="EMBL" id="KAI8020853.1"/>
    </source>
</evidence>
<accession>A0ACC0I4X4</accession>
<protein>
    <submittedName>
        <fullName evidence="1">Cysteine protease ATG4</fullName>
    </submittedName>
</protein>
<dbReference type="Proteomes" id="UP001060215">
    <property type="component" value="Chromosome 6"/>
</dbReference>
<proteinExistence type="predicted"/>
<reference evidence="1 2" key="1">
    <citation type="journal article" date="2022" name="Plant J.">
        <title>Chromosome-level genome of Camellia lanceoleosa provides a valuable resource for understanding genome evolution and self-incompatibility.</title>
        <authorList>
            <person name="Gong W."/>
            <person name="Xiao S."/>
            <person name="Wang L."/>
            <person name="Liao Z."/>
            <person name="Chang Y."/>
            <person name="Mo W."/>
            <person name="Hu G."/>
            <person name="Li W."/>
            <person name="Zhao G."/>
            <person name="Zhu H."/>
            <person name="Hu X."/>
            <person name="Ji K."/>
            <person name="Xiang X."/>
            <person name="Song Q."/>
            <person name="Yuan D."/>
            <person name="Jin S."/>
            <person name="Zhang L."/>
        </authorList>
    </citation>
    <scope>NUCLEOTIDE SEQUENCE [LARGE SCALE GENOMIC DNA]</scope>
    <source>
        <strain evidence="1">SQ_2022a</strain>
    </source>
</reference>